<protein>
    <submittedName>
        <fullName evidence="2">PQQ-binding-like beta-propeller repeat protein</fullName>
    </submittedName>
</protein>
<dbReference type="PANTHER" id="PTHR34512">
    <property type="entry name" value="CELL SURFACE PROTEIN"/>
    <property type="match status" value="1"/>
</dbReference>
<evidence type="ECO:0000313" key="3">
    <source>
        <dbReference type="Proteomes" id="UP001176883"/>
    </source>
</evidence>
<comment type="caution">
    <text evidence="2">The sequence shown here is derived from an EMBL/GenBank/DDBJ whole genome shotgun (WGS) entry which is preliminary data.</text>
</comment>
<dbReference type="Proteomes" id="UP001176883">
    <property type="component" value="Unassembled WGS sequence"/>
</dbReference>
<dbReference type="RefSeq" id="WP_303280270.1">
    <property type="nucleotide sequence ID" value="NZ_JAUOEK010000184.1"/>
</dbReference>
<dbReference type="InterPro" id="IPR015943">
    <property type="entry name" value="WD40/YVTN_repeat-like_dom_sf"/>
</dbReference>
<evidence type="ECO:0000259" key="1">
    <source>
        <dbReference type="Pfam" id="PF13360"/>
    </source>
</evidence>
<dbReference type="InterPro" id="IPR011047">
    <property type="entry name" value="Quinoprotein_ADH-like_sf"/>
</dbReference>
<dbReference type="InterPro" id="IPR018391">
    <property type="entry name" value="PQQ_b-propeller_rpt"/>
</dbReference>
<accession>A0ABT8WHC9</accession>
<dbReference type="InterPro" id="IPR002372">
    <property type="entry name" value="PQQ_rpt_dom"/>
</dbReference>
<feature type="domain" description="Pyrrolo-quinoline quinone repeat" evidence="1">
    <location>
        <begin position="133"/>
        <end position="256"/>
    </location>
</feature>
<feature type="domain" description="Pyrrolo-quinoline quinone repeat" evidence="1">
    <location>
        <begin position="31"/>
        <end position="118"/>
    </location>
</feature>
<proteinExistence type="predicted"/>
<organism evidence="2 3">
    <name type="scientific">Flavivirga aquimarina</name>
    <dbReference type="NCBI Taxonomy" id="2027862"/>
    <lineage>
        <taxon>Bacteria</taxon>
        <taxon>Pseudomonadati</taxon>
        <taxon>Bacteroidota</taxon>
        <taxon>Flavobacteriia</taxon>
        <taxon>Flavobacteriales</taxon>
        <taxon>Flavobacteriaceae</taxon>
        <taxon>Flavivirga</taxon>
    </lineage>
</organism>
<sequence>MNQKIVGCFLLVFISFTLFSFAIQDIEHPKTKWRFKTQGSVRGTAVISGNVVYFGSSDGYIYALNKQNGNLIWKYKTDGAIVSSPEISNTSLYISSRDRNLYAINIKDGSLNWKFKMGENLLDNHAGWKYFMASPKVEGNNVLIGSGDGNLYAINITSGKLNWKFKTNGRIRATPLVHKNKIYQPSNDGYVYVLNLNGTLDWKFATKGTTYNPVDYTFDRSSIIAQPLIKNDLLIIASRDGNTYGVDLKTQKKKWDFTYGNTWAMGTNISDNIVYVNWSTNDTFCALDLKTGEEKWKFKTGSHNFPRALLSNTSVYMASSDGKIYRLNKLTGEKVWDYTIGDEIYASPIYDTETKSIFFGCDNGYLYAINEGTKVYKAVYHPYNTNTGKLKNPKASKEITPYLSKKGFRHIDNENDLYQFIKNRIEDKAVSVIVFPYLVIPHNVLGVHPEKGLMRHYLEKGGKVIWLGDIPNYFERNNLGKQIRSKIPASKLLDIEFGTPEFGIYFSKTTQEGQNWGLPKWLKTYSTSVSSRGIIPLAYNEFNQVSIWMKKFHPRDGSGYISCRTWGANTKIKETDLDLLYKIAIYGLE</sequence>
<dbReference type="PANTHER" id="PTHR34512:SF30">
    <property type="entry name" value="OUTER MEMBRANE PROTEIN ASSEMBLY FACTOR BAMB"/>
    <property type="match status" value="1"/>
</dbReference>
<evidence type="ECO:0000313" key="2">
    <source>
        <dbReference type="EMBL" id="MDO5972526.1"/>
    </source>
</evidence>
<dbReference type="Gene3D" id="2.130.10.10">
    <property type="entry name" value="YVTN repeat-like/Quinoprotein amine dehydrogenase"/>
    <property type="match status" value="2"/>
</dbReference>
<dbReference type="Pfam" id="PF13360">
    <property type="entry name" value="PQQ_2"/>
    <property type="match status" value="2"/>
</dbReference>
<dbReference type="Gene3D" id="2.40.128.630">
    <property type="match status" value="1"/>
</dbReference>
<gene>
    <name evidence="2" type="ORF">Q4Q35_22215</name>
</gene>
<dbReference type="EMBL" id="JAUOEK010000184">
    <property type="protein sequence ID" value="MDO5972526.1"/>
    <property type="molecule type" value="Genomic_DNA"/>
</dbReference>
<dbReference type="SUPFAM" id="SSF50998">
    <property type="entry name" value="Quinoprotein alcohol dehydrogenase-like"/>
    <property type="match status" value="2"/>
</dbReference>
<dbReference type="SMART" id="SM00564">
    <property type="entry name" value="PQQ"/>
    <property type="match status" value="8"/>
</dbReference>
<name>A0ABT8WHC9_9FLAO</name>
<reference evidence="2" key="1">
    <citation type="submission" date="2023-07" db="EMBL/GenBank/DDBJ databases">
        <title>Two novel species in the genus Flavivirga.</title>
        <authorList>
            <person name="Kwon K."/>
        </authorList>
    </citation>
    <scope>NUCLEOTIDE SEQUENCE</scope>
    <source>
        <strain evidence="2">KCTC 52353</strain>
    </source>
</reference>
<keyword evidence="3" id="KW-1185">Reference proteome</keyword>